<evidence type="ECO:0000256" key="4">
    <source>
        <dbReference type="ARBA" id="ARBA00025742"/>
    </source>
</evidence>
<keyword evidence="1" id="KW-0479">Metal-binding</keyword>
<proteinExistence type="inferred from homology"/>
<evidence type="ECO:0000256" key="1">
    <source>
        <dbReference type="ARBA" id="ARBA00022723"/>
    </source>
</evidence>
<organism evidence="6 7">
    <name type="scientific">Dysgonomonas termitidis</name>
    <dbReference type="NCBI Taxonomy" id="1516126"/>
    <lineage>
        <taxon>Bacteria</taxon>
        <taxon>Pseudomonadati</taxon>
        <taxon>Bacteroidota</taxon>
        <taxon>Bacteroidia</taxon>
        <taxon>Bacteroidales</taxon>
        <taxon>Dysgonomonadaceae</taxon>
        <taxon>Dysgonomonas</taxon>
    </lineage>
</organism>
<dbReference type="GO" id="GO:0016787">
    <property type="term" value="F:hydrolase activity"/>
    <property type="evidence" value="ECO:0007669"/>
    <property type="project" value="UniProtKB-KW"/>
</dbReference>
<dbReference type="InterPro" id="IPR050884">
    <property type="entry name" value="CNP_phosphodiesterase-III"/>
</dbReference>
<name>A0ABV9KW56_9BACT</name>
<dbReference type="Gene3D" id="3.60.21.10">
    <property type="match status" value="1"/>
</dbReference>
<dbReference type="InterPro" id="IPR029052">
    <property type="entry name" value="Metallo-depent_PP-like"/>
</dbReference>
<evidence type="ECO:0000256" key="2">
    <source>
        <dbReference type="ARBA" id="ARBA00022801"/>
    </source>
</evidence>
<feature type="domain" description="Calcineurin-like phosphoesterase" evidence="5">
    <location>
        <begin position="23"/>
        <end position="267"/>
    </location>
</feature>
<dbReference type="Pfam" id="PF00149">
    <property type="entry name" value="Metallophos"/>
    <property type="match status" value="1"/>
</dbReference>
<protein>
    <submittedName>
        <fullName evidence="6">Metallophosphoesterase family protein</fullName>
        <ecNumber evidence="6">3.1.-.-</ecNumber>
    </submittedName>
</protein>
<comment type="similarity">
    <text evidence="4">Belongs to the cyclic nucleotide phosphodiesterase class-III family.</text>
</comment>
<sequence>MKRILPYILFLLFTTSLLAGKPIKIGVITDTHYLSEKLMDDGYALQDYIQVSGKNIKDAPAVLDKVLDDYLHSDIEVLLVSGDMTKDGEKQSHLDFVNKLKPLQDKGVKVFVIPGNHDINMPGAVEFKGNKALPVPNVTPEDFTDIYASCGYNSALLRDTASLSYVASLDANTWLVAIDAARYKEYKTRSISGGKISADTEKWIVEVLDEARLQNVNVIGMMHWGLTEHIVYQSIFFKDYLVDDWKRFANLFADKGMKAIFTGHFHSNDISAFTSDKGNTIYDIETGTLSGYPFSYRFVELSEKGMDIKTKNVTSLPDNPTLASDDKQRMQLLSHKLTIQKLKGMGYNLPDDVLKQFADVLSQVFVLHLYGDEKPDEKLKQSMLRLSKVMDSPMDIEELHVDFPPADNNVRITF</sequence>
<dbReference type="EC" id="3.1.-.-" evidence="6"/>
<dbReference type="Proteomes" id="UP001596023">
    <property type="component" value="Unassembled WGS sequence"/>
</dbReference>
<keyword evidence="2 6" id="KW-0378">Hydrolase</keyword>
<dbReference type="SUPFAM" id="SSF56300">
    <property type="entry name" value="Metallo-dependent phosphatases"/>
    <property type="match status" value="1"/>
</dbReference>
<comment type="caution">
    <text evidence="6">The sequence shown here is derived from an EMBL/GenBank/DDBJ whole genome shotgun (WGS) entry which is preliminary data.</text>
</comment>
<accession>A0ABV9KW56</accession>
<dbReference type="EMBL" id="JBHSGN010000076">
    <property type="protein sequence ID" value="MFC4674487.1"/>
    <property type="molecule type" value="Genomic_DNA"/>
</dbReference>
<reference evidence="7" key="1">
    <citation type="journal article" date="2019" name="Int. J. Syst. Evol. Microbiol.">
        <title>The Global Catalogue of Microorganisms (GCM) 10K type strain sequencing project: providing services to taxonomists for standard genome sequencing and annotation.</title>
        <authorList>
            <consortium name="The Broad Institute Genomics Platform"/>
            <consortium name="The Broad Institute Genome Sequencing Center for Infectious Disease"/>
            <person name="Wu L."/>
            <person name="Ma J."/>
        </authorList>
    </citation>
    <scope>NUCLEOTIDE SEQUENCE [LARGE SCALE GENOMIC DNA]</scope>
    <source>
        <strain evidence="7">CCUG 66188</strain>
    </source>
</reference>
<evidence type="ECO:0000313" key="6">
    <source>
        <dbReference type="EMBL" id="MFC4674487.1"/>
    </source>
</evidence>
<evidence type="ECO:0000313" key="7">
    <source>
        <dbReference type="Proteomes" id="UP001596023"/>
    </source>
</evidence>
<evidence type="ECO:0000256" key="3">
    <source>
        <dbReference type="ARBA" id="ARBA00023004"/>
    </source>
</evidence>
<keyword evidence="7" id="KW-1185">Reference proteome</keyword>
<dbReference type="InterPro" id="IPR004843">
    <property type="entry name" value="Calcineurin-like_PHP"/>
</dbReference>
<dbReference type="RefSeq" id="WP_379996835.1">
    <property type="nucleotide sequence ID" value="NZ_JBHSGN010000076.1"/>
</dbReference>
<evidence type="ECO:0000259" key="5">
    <source>
        <dbReference type="Pfam" id="PF00149"/>
    </source>
</evidence>
<keyword evidence="3" id="KW-0408">Iron</keyword>
<gene>
    <name evidence="6" type="ORF">ACFO6W_12360</name>
</gene>
<dbReference type="PANTHER" id="PTHR42988:SF2">
    <property type="entry name" value="CYCLIC NUCLEOTIDE PHOSPHODIESTERASE CBUA0032-RELATED"/>
    <property type="match status" value="1"/>
</dbReference>
<dbReference type="PANTHER" id="PTHR42988">
    <property type="entry name" value="PHOSPHOHYDROLASE"/>
    <property type="match status" value="1"/>
</dbReference>